<evidence type="ECO:0000313" key="8">
    <source>
        <dbReference type="EMBL" id="RFU77727.1"/>
    </source>
</evidence>
<feature type="region of interest" description="Disordered" evidence="6">
    <location>
        <begin position="698"/>
        <end position="718"/>
    </location>
</feature>
<evidence type="ECO:0000256" key="1">
    <source>
        <dbReference type="ARBA" id="ARBA00004567"/>
    </source>
</evidence>
<dbReference type="Pfam" id="PF16755">
    <property type="entry name" value="Beta-prop_NUP159_NUP214"/>
    <property type="match status" value="1"/>
</dbReference>
<feature type="domain" description="Nucleoporin Nup159/Nup146 N-terminal" evidence="7">
    <location>
        <begin position="208"/>
        <end position="575"/>
    </location>
</feature>
<dbReference type="InterPro" id="IPR039462">
    <property type="entry name" value="Nup159/Nup146_N"/>
</dbReference>
<dbReference type="GO" id="GO:0006606">
    <property type="term" value="P:protein import into nucleus"/>
    <property type="evidence" value="ECO:0007669"/>
    <property type="project" value="TreeGrafter"/>
</dbReference>
<evidence type="ECO:0000313" key="9">
    <source>
        <dbReference type="Proteomes" id="UP000266272"/>
    </source>
</evidence>
<dbReference type="GO" id="GO:0008139">
    <property type="term" value="F:nuclear localization sequence binding"/>
    <property type="evidence" value="ECO:0007669"/>
    <property type="project" value="TreeGrafter"/>
</dbReference>
<evidence type="ECO:0000256" key="3">
    <source>
        <dbReference type="ARBA" id="ARBA00023132"/>
    </source>
</evidence>
<comment type="caution">
    <text evidence="8">The sequence shown here is derived from an EMBL/GenBank/DDBJ whole genome shotgun (WGS) entry which is preliminary data.</text>
</comment>
<evidence type="ECO:0000256" key="4">
    <source>
        <dbReference type="ARBA" id="ARBA00023242"/>
    </source>
</evidence>
<accession>A0A395NPF3</accession>
<feature type="compositionally biased region" description="Acidic residues" evidence="6">
    <location>
        <begin position="1178"/>
        <end position="1190"/>
    </location>
</feature>
<dbReference type="SUPFAM" id="SSF117289">
    <property type="entry name" value="Nucleoporin domain"/>
    <property type="match status" value="1"/>
</dbReference>
<protein>
    <recommendedName>
        <fullName evidence="7">Nucleoporin Nup159/Nup146 N-terminal domain-containing protein</fullName>
    </recommendedName>
</protein>
<dbReference type="PANTHER" id="PTHR23193">
    <property type="entry name" value="NUCLEAR PORE COMPLEX PROTEIN NUP"/>
    <property type="match status" value="1"/>
</dbReference>
<feature type="compositionally biased region" description="Low complexity" evidence="6">
    <location>
        <begin position="852"/>
        <end position="870"/>
    </location>
</feature>
<feature type="compositionally biased region" description="Low complexity" evidence="6">
    <location>
        <begin position="1045"/>
        <end position="1066"/>
    </location>
</feature>
<keyword evidence="4" id="KW-0539">Nucleus</keyword>
<feature type="compositionally biased region" description="Polar residues" evidence="6">
    <location>
        <begin position="924"/>
        <end position="946"/>
    </location>
</feature>
<organism evidence="8 9">
    <name type="scientific">Trichoderma arundinaceum</name>
    <dbReference type="NCBI Taxonomy" id="490622"/>
    <lineage>
        <taxon>Eukaryota</taxon>
        <taxon>Fungi</taxon>
        <taxon>Dikarya</taxon>
        <taxon>Ascomycota</taxon>
        <taxon>Pezizomycotina</taxon>
        <taxon>Sordariomycetes</taxon>
        <taxon>Hypocreomycetidae</taxon>
        <taxon>Hypocreales</taxon>
        <taxon>Hypocreaceae</taxon>
        <taxon>Trichoderma</taxon>
    </lineage>
</organism>
<dbReference type="OrthoDB" id="248320at2759"/>
<keyword evidence="3" id="KW-0811">Translocation</keyword>
<feature type="region of interest" description="Disordered" evidence="6">
    <location>
        <begin position="605"/>
        <end position="631"/>
    </location>
</feature>
<dbReference type="Proteomes" id="UP000266272">
    <property type="component" value="Unassembled WGS sequence"/>
</dbReference>
<proteinExistence type="predicted"/>
<comment type="subcellular location">
    <subcellularLocation>
        <location evidence="1">Nucleus</location>
        <location evidence="1">Nuclear pore complex</location>
    </subcellularLocation>
</comment>
<keyword evidence="3" id="KW-0653">Protein transport</keyword>
<feature type="compositionally biased region" description="Low complexity" evidence="6">
    <location>
        <begin position="1103"/>
        <end position="1120"/>
    </location>
</feature>
<keyword evidence="5" id="KW-0175">Coiled coil</keyword>
<evidence type="ECO:0000256" key="2">
    <source>
        <dbReference type="ARBA" id="ARBA00022448"/>
    </source>
</evidence>
<dbReference type="InterPro" id="IPR026054">
    <property type="entry name" value="Nucleoporin"/>
</dbReference>
<dbReference type="InterPro" id="IPR025574">
    <property type="entry name" value="Nucleoporin_FG_rpt"/>
</dbReference>
<reference evidence="8 9" key="1">
    <citation type="journal article" date="2018" name="PLoS Pathog.">
        <title>Evolution of structural diversity of trichothecenes, a family of toxins produced by plant pathogenic and entomopathogenic fungi.</title>
        <authorList>
            <person name="Proctor R.H."/>
            <person name="McCormick S.P."/>
            <person name="Kim H.S."/>
            <person name="Cardoza R.E."/>
            <person name="Stanley A.M."/>
            <person name="Lindo L."/>
            <person name="Kelly A."/>
            <person name="Brown D.W."/>
            <person name="Lee T."/>
            <person name="Vaughan M.M."/>
            <person name="Alexander N.J."/>
            <person name="Busman M."/>
            <person name="Gutierrez S."/>
        </authorList>
    </citation>
    <scope>NUCLEOTIDE SEQUENCE [LARGE SCALE GENOMIC DNA]</scope>
    <source>
        <strain evidence="8 9">IBT 40837</strain>
    </source>
</reference>
<evidence type="ECO:0000256" key="5">
    <source>
        <dbReference type="SAM" id="Coils"/>
    </source>
</evidence>
<dbReference type="GO" id="GO:0005643">
    <property type="term" value="C:nuclear pore"/>
    <property type="evidence" value="ECO:0007669"/>
    <property type="project" value="UniProtKB-SubCell"/>
</dbReference>
<sequence length="1694" mass="174935">MVDVWHLAARLAGSRAPILARRVLSYKLYSSVPLYKPPRATKAAAVIGQTPAGGKMDRCCKRHWLELCPLQQSNRRVFSPPRPFAAPSPFSRSLPPNWAPATTAAFAAGIGAGAGAGAGAAGRSSSDGLSHRGAADPCSKSRIVNEIRSSSELLSSPVMSFGFSTSTNAAGGVAAGPDLETIQTESLGFLSIAGDAKVRLTSPWESLPTATSSLLSVASKRGLVAAAGPDQVIIATTESIRKAFEGPKDGDSDVRAFEPQLKIPMPMRVSQLVFTADENYLVLSAESGGGLAVYEVQSLLQGSTNSAFELSTNGEALRTLAPNPMVPELIAIVTNGGNLHMANLQDRKISNALQSQVSCISWSAKGKQLCAGLADGTIHQMTPEGEGKGDIPKPPNLGNCHVSSLTWLENHLFLAIHSTSDSPPSSIYHIITRQPPSSFTYQKLTDPVEPFGSDKIPHHSILRLRDFPPDLQDLLIVSSTASTDVGLLTRSKSPLANDKPADSITGVFTTTELLDDSKRPTLPMTDSMDDSTPIGIALDLSSKDKIYKPIPSDEELEESPTPLPGFWILTHEGVLCSWWVIYTDSIKKGTAYPGLTAIQGDTAPAPTAAASTASPFSNAGPSPSPFASSTTAAPAFGASAQLGQKASPWATGGSSATTTPSAGGAFGSSAFGSASPATAFGKPSALGFGQSSQLGMRASPWASAGGAGAGAGAGGAAAAPTPAFGQSGFASFANKAPQSPFGSAAASTAQASTPTSSGGFAGFASQGGFASLANNSNSSAGASIFGSGGKLAGAGSAFGSGSADTAFPPKPSGSVFGSAQDKPSGSAFGSTPFKLQSSFKPDPSAQEDNGKAPAPSGSSMFGSAFGSALSDAGNKVPDSAASARDEDMDTGEASEGPLQTGVAPTAPAETPAPSPFGAVASTAPDASTSGSASLFGQPSKPATSSGLFGGKTDSPQTTGAGLFGSGGATPEAASGSGLFGAKTESPKPTSSSGLFGSLGGGTPKATTSSGLFGSVGAISKPAEPETSAIKGGDKFETPLPPDTTSKSSYLIGDSSDSSTTSTTPSPFGGSAASKPSTLFSPGLGGTDKGAATKDTPLLTTALKSSNTADTSKSSSFLKASKSSDERPTVVEDAPLPPDPVKTSVFSKASNVVPPSSFSLPPSTSKSQQNVTSVPAPASEDEAESDLDDNASEGSGVDVAKDFSPTAVGNGLVTRTPGYTPQSSFDGLGETPSTIRPEQERSRPLFGEFGRSAPVIPRPNVSSPRSPSPMRGGVRNRALISDATRSVSAPGMASQLLGPKRSQLVASTTAGKEKTAAEDPFIAQSRKLRERQHAEEGRLLIDEEDEDVQRVLASEVEGTLELDEFIAHSNVAPPAKESIPAQVEAVYRDINSMIDTLGLNARSVRAFTKGHTDNRVPDGRTPDDLEDPDDWVLCEISDLGDILDVELYGDLEDGRVQDLTDKLEACQDLARDMHRLRAKQEDLKRVIMTRVDPNQADAARSLPLSVEQQAQQNELRREYTNFSKLLSEAEEALTLLKTRIASLSSASGRGAANVPTVEAVMKTITKMTSMVEKRSGDIDVLETQLRKMRLEPPSREDSPLRTPQARRSILLSPDATPARSMRQSLSGSVMSLSGSVMSLAAPVKAATPRKKVSGFSREEKGDLMDKRARRQAVLGRLKESVQKKGVSVWNMEDIE</sequence>
<gene>
    <name evidence="8" type="ORF">TARUN_4506</name>
</gene>
<dbReference type="Pfam" id="PF13634">
    <property type="entry name" value="Nucleoporin_FG"/>
    <property type="match status" value="2"/>
</dbReference>
<feature type="coiled-coil region" evidence="5">
    <location>
        <begin position="1511"/>
        <end position="1545"/>
    </location>
</feature>
<keyword evidence="3" id="KW-0906">Nuclear pore complex</keyword>
<feature type="compositionally biased region" description="Polar residues" evidence="6">
    <location>
        <begin position="815"/>
        <end position="839"/>
    </location>
</feature>
<keyword evidence="9" id="KW-1185">Reference proteome</keyword>
<dbReference type="STRING" id="490622.A0A395NPF3"/>
<keyword evidence="3" id="KW-0509">mRNA transport</keyword>
<evidence type="ECO:0000256" key="6">
    <source>
        <dbReference type="SAM" id="MobiDB-lite"/>
    </source>
</evidence>
<feature type="compositionally biased region" description="Low complexity" evidence="6">
    <location>
        <begin position="1153"/>
        <end position="1177"/>
    </location>
</feature>
<name>A0A395NPF3_TRIAR</name>
<dbReference type="InterPro" id="IPR015943">
    <property type="entry name" value="WD40/YVTN_repeat-like_dom_sf"/>
</dbReference>
<feature type="region of interest" description="Disordered" evidence="6">
    <location>
        <begin position="803"/>
        <end position="1278"/>
    </location>
</feature>
<dbReference type="GO" id="GO:0006405">
    <property type="term" value="P:RNA export from nucleus"/>
    <property type="evidence" value="ECO:0007669"/>
    <property type="project" value="TreeGrafter"/>
</dbReference>
<dbReference type="Gene3D" id="2.130.10.10">
    <property type="entry name" value="YVTN repeat-like/Quinoprotein amine dehydrogenase"/>
    <property type="match status" value="1"/>
</dbReference>
<dbReference type="FunFam" id="2.130.10.10:FF:000645">
    <property type="entry name" value="Putative nuclear pore complex subunit Nup159"/>
    <property type="match status" value="1"/>
</dbReference>
<dbReference type="EMBL" id="PXOA01000254">
    <property type="protein sequence ID" value="RFU77727.1"/>
    <property type="molecule type" value="Genomic_DNA"/>
</dbReference>
<feature type="compositionally biased region" description="Gly residues" evidence="6">
    <location>
        <begin position="705"/>
        <end position="715"/>
    </location>
</feature>
<evidence type="ECO:0000259" key="7">
    <source>
        <dbReference type="Pfam" id="PF16755"/>
    </source>
</evidence>
<feature type="compositionally biased region" description="Low complexity" evidence="6">
    <location>
        <begin position="1253"/>
        <end position="1274"/>
    </location>
</feature>
<keyword evidence="2" id="KW-0813">Transport</keyword>
<dbReference type="GO" id="GO:0017056">
    <property type="term" value="F:structural constituent of nuclear pore"/>
    <property type="evidence" value="ECO:0007669"/>
    <property type="project" value="TreeGrafter"/>
</dbReference>
<feature type="compositionally biased region" description="Polar residues" evidence="6">
    <location>
        <begin position="1216"/>
        <end position="1235"/>
    </location>
</feature>
<feature type="region of interest" description="Disordered" evidence="6">
    <location>
        <begin position="1297"/>
        <end position="1317"/>
    </location>
</feature>
<dbReference type="PANTHER" id="PTHR23193:SF23">
    <property type="entry name" value="NUCLEAR PORE COMPLEX PROTEIN NUP153"/>
    <property type="match status" value="1"/>
</dbReference>